<name>A0A409YLM1_9AGAR</name>
<evidence type="ECO:0000256" key="1">
    <source>
        <dbReference type="SAM" id="MobiDB-lite"/>
    </source>
</evidence>
<evidence type="ECO:0000313" key="3">
    <source>
        <dbReference type="Proteomes" id="UP000284842"/>
    </source>
</evidence>
<proteinExistence type="predicted"/>
<dbReference type="Proteomes" id="UP000284842">
    <property type="component" value="Unassembled WGS sequence"/>
</dbReference>
<gene>
    <name evidence="2" type="ORF">CVT24_008112</name>
</gene>
<dbReference type="EMBL" id="NHTK01001006">
    <property type="protein sequence ID" value="PPR03928.1"/>
    <property type="molecule type" value="Genomic_DNA"/>
</dbReference>
<sequence length="401" mass="45276">MSQLPSSSFSFSYPSTTSSSSSFIPTTSASTTLTSFLPTTTSSNHPTSTSIHPHLNSNTNTLPRLPHPQYISRNGFKEHLSYAQTVSKSSGGVKKKSTKGRRRERLFLASEDEGEGGDGNGNGNEDEGDEGEGGGEGENEGGDGVEGGGEGEDGEKDDGVDYQRWYDWRWAQFAMQYRKQSIPDLESMKSELDAPHKAEPLSARLKTLEDEHIAELEVLYDIQAKEYEQELEDVRWARDEDYWASKGDGKPKGWSDITLADSNYTNAENKKHLNAIDAFLNDPNRLTHLTQTWTSTHSLVRYSYLTRLNNLYDDDRKRMRQFPVDIDDFRARTKEWQLRVARFLVSEGGRRERLRVEFGWGVGVEKGLVDRFEMDESFSAEVRAMVVAADHIRDPRQRPGV</sequence>
<protein>
    <submittedName>
        <fullName evidence="2">Uncharacterized protein</fullName>
    </submittedName>
</protein>
<keyword evidence="3" id="KW-1185">Reference proteome</keyword>
<dbReference type="OrthoDB" id="3058840at2759"/>
<feature type="compositionally biased region" description="Basic residues" evidence="1">
    <location>
        <begin position="93"/>
        <end position="104"/>
    </location>
</feature>
<feature type="region of interest" description="Disordered" evidence="1">
    <location>
        <begin position="84"/>
        <end position="158"/>
    </location>
</feature>
<feature type="compositionally biased region" description="Low complexity" evidence="1">
    <location>
        <begin position="1"/>
        <end position="54"/>
    </location>
</feature>
<feature type="compositionally biased region" description="Acidic residues" evidence="1">
    <location>
        <begin position="124"/>
        <end position="156"/>
    </location>
</feature>
<organism evidence="2 3">
    <name type="scientific">Panaeolus cyanescens</name>
    <dbReference type="NCBI Taxonomy" id="181874"/>
    <lineage>
        <taxon>Eukaryota</taxon>
        <taxon>Fungi</taxon>
        <taxon>Dikarya</taxon>
        <taxon>Basidiomycota</taxon>
        <taxon>Agaricomycotina</taxon>
        <taxon>Agaricomycetes</taxon>
        <taxon>Agaricomycetidae</taxon>
        <taxon>Agaricales</taxon>
        <taxon>Agaricineae</taxon>
        <taxon>Galeropsidaceae</taxon>
        <taxon>Panaeolus</taxon>
    </lineage>
</organism>
<comment type="caution">
    <text evidence="2">The sequence shown here is derived from an EMBL/GenBank/DDBJ whole genome shotgun (WGS) entry which is preliminary data.</text>
</comment>
<dbReference type="InParanoid" id="A0A409YLM1"/>
<reference evidence="2 3" key="1">
    <citation type="journal article" date="2018" name="Evol. Lett.">
        <title>Horizontal gene cluster transfer increased hallucinogenic mushroom diversity.</title>
        <authorList>
            <person name="Reynolds H.T."/>
            <person name="Vijayakumar V."/>
            <person name="Gluck-Thaler E."/>
            <person name="Korotkin H.B."/>
            <person name="Matheny P.B."/>
            <person name="Slot J.C."/>
        </authorList>
    </citation>
    <scope>NUCLEOTIDE SEQUENCE [LARGE SCALE GENOMIC DNA]</scope>
    <source>
        <strain evidence="2 3">2629</strain>
    </source>
</reference>
<accession>A0A409YLM1</accession>
<dbReference type="AlphaFoldDB" id="A0A409YLM1"/>
<evidence type="ECO:0000313" key="2">
    <source>
        <dbReference type="EMBL" id="PPR03928.1"/>
    </source>
</evidence>
<feature type="region of interest" description="Disordered" evidence="1">
    <location>
        <begin position="1"/>
        <end position="71"/>
    </location>
</feature>